<keyword evidence="15" id="KW-1185">Reference proteome</keyword>
<dbReference type="STRING" id="1548018.LS64_07200"/>
<evidence type="ECO:0000256" key="12">
    <source>
        <dbReference type="RuleBase" id="RU003639"/>
    </source>
</evidence>
<evidence type="ECO:0000256" key="5">
    <source>
        <dbReference type="ARBA" id="ARBA00022692"/>
    </source>
</evidence>
<reference evidence="14" key="3">
    <citation type="submission" date="2018-04" db="EMBL/GenBank/DDBJ databases">
        <authorList>
            <person name="Sheh A."/>
            <person name="Shen Z."/>
            <person name="Mannion A.J."/>
            <person name="Fox J.G."/>
        </authorList>
    </citation>
    <scope>NUCLEOTIDE SEQUENCE</scope>
    <source>
        <strain evidence="14">MIT 97-6194</strain>
    </source>
</reference>
<evidence type="ECO:0000313" key="13">
    <source>
        <dbReference type="EMBL" id="MWV70585.1"/>
    </source>
</evidence>
<evidence type="ECO:0000313" key="14">
    <source>
        <dbReference type="EMBL" id="TLD94764.1"/>
    </source>
</evidence>
<dbReference type="InterPro" id="IPR038430">
    <property type="entry name" value="NDAH_ubi_oxred_su3_sf"/>
</dbReference>
<dbReference type="GO" id="GO:0008137">
    <property type="term" value="F:NADH dehydrogenase (ubiquinone) activity"/>
    <property type="evidence" value="ECO:0007669"/>
    <property type="project" value="InterPro"/>
</dbReference>
<evidence type="ECO:0000256" key="1">
    <source>
        <dbReference type="ARBA" id="ARBA00004141"/>
    </source>
</evidence>
<organism evidence="14 15">
    <name type="scientific">Helicobacter saguini</name>
    <dbReference type="NCBI Taxonomy" id="1548018"/>
    <lineage>
        <taxon>Bacteria</taxon>
        <taxon>Pseudomonadati</taxon>
        <taxon>Campylobacterota</taxon>
        <taxon>Epsilonproteobacteria</taxon>
        <taxon>Campylobacterales</taxon>
        <taxon>Helicobacteraceae</taxon>
        <taxon>Helicobacter</taxon>
    </lineage>
</organism>
<feature type="transmembrane region" description="Helical" evidence="11">
    <location>
        <begin position="67"/>
        <end position="89"/>
    </location>
</feature>
<dbReference type="Gene3D" id="1.20.58.1610">
    <property type="entry name" value="NADH:ubiquinone/plastoquinone oxidoreductase, chain 3"/>
    <property type="match status" value="1"/>
</dbReference>
<comment type="subunit">
    <text evidence="11">NDH-1 is composed of 14 different subunits. Subunits NuoA, H, J, K, L, M, N constitute the membrane sector of the complex.</text>
</comment>
<evidence type="ECO:0000256" key="6">
    <source>
        <dbReference type="ARBA" id="ARBA00022719"/>
    </source>
</evidence>
<dbReference type="PANTHER" id="PTHR11058">
    <property type="entry name" value="NADH-UBIQUINONE OXIDOREDUCTASE CHAIN 3"/>
    <property type="match status" value="1"/>
</dbReference>
<dbReference type="GO" id="GO:0048038">
    <property type="term" value="F:quinone binding"/>
    <property type="evidence" value="ECO:0007669"/>
    <property type="project" value="UniProtKB-KW"/>
</dbReference>
<dbReference type="EMBL" id="QBIU01000002">
    <property type="protein sequence ID" value="MWV70585.1"/>
    <property type="molecule type" value="Genomic_DNA"/>
</dbReference>
<evidence type="ECO:0000256" key="11">
    <source>
        <dbReference type="HAMAP-Rule" id="MF_01394"/>
    </source>
</evidence>
<dbReference type="NCBIfam" id="NF006303">
    <property type="entry name" value="PRK08489.1"/>
    <property type="match status" value="1"/>
</dbReference>
<keyword evidence="5 11" id="KW-0812">Transmembrane</keyword>
<reference evidence="13 16" key="4">
    <citation type="submission" date="2019-12" db="EMBL/GenBank/DDBJ databases">
        <title>Multi-Generational Helicobacter saguini Isolates.</title>
        <authorList>
            <person name="Mannion A."/>
            <person name="Shen Z."/>
            <person name="Fox J.G."/>
        </authorList>
    </citation>
    <scope>NUCLEOTIDE SEQUENCE [LARGE SCALE GENOMIC DNA]</scope>
    <source>
        <strain evidence="13">16-048</strain>
        <strain evidence="16">16-048 (F4)</strain>
    </source>
</reference>
<evidence type="ECO:0000256" key="7">
    <source>
        <dbReference type="ARBA" id="ARBA00022967"/>
    </source>
</evidence>
<dbReference type="Pfam" id="PF00507">
    <property type="entry name" value="Oxidored_q4"/>
    <property type="match status" value="1"/>
</dbReference>
<dbReference type="InterPro" id="IPR000440">
    <property type="entry name" value="NADH_UbQ/plastoQ_OxRdtase_su3"/>
</dbReference>
<dbReference type="EMBL" id="JRMP02000005">
    <property type="protein sequence ID" value="TLD94764.1"/>
    <property type="molecule type" value="Genomic_DNA"/>
</dbReference>
<evidence type="ECO:0000256" key="9">
    <source>
        <dbReference type="ARBA" id="ARBA00023027"/>
    </source>
</evidence>
<comment type="similarity">
    <text evidence="2 11 12">Belongs to the complex I subunit 3 family.</text>
</comment>
<evidence type="ECO:0000256" key="4">
    <source>
        <dbReference type="ARBA" id="ARBA00022475"/>
    </source>
</evidence>
<gene>
    <name evidence="11" type="primary">nuoA</name>
    <name evidence="13" type="ORF">DCO61_11455</name>
    <name evidence="14" type="ORF">LS64_004445</name>
</gene>
<evidence type="ECO:0000313" key="16">
    <source>
        <dbReference type="Proteomes" id="UP000477070"/>
    </source>
</evidence>
<feature type="transmembrane region" description="Helical" evidence="11">
    <location>
        <begin position="95"/>
        <end position="117"/>
    </location>
</feature>
<proteinExistence type="inferred from homology"/>
<evidence type="ECO:0000256" key="8">
    <source>
        <dbReference type="ARBA" id="ARBA00022989"/>
    </source>
</evidence>
<comment type="caution">
    <text evidence="14">The sequence shown here is derived from an EMBL/GenBank/DDBJ whole genome shotgun (WGS) entry which is preliminary data.</text>
</comment>
<dbReference type="Proteomes" id="UP000029714">
    <property type="component" value="Unassembled WGS sequence"/>
</dbReference>
<dbReference type="RefSeq" id="WP_034571861.1">
    <property type="nucleotide sequence ID" value="NZ_JRMP02000005.1"/>
</dbReference>
<dbReference type="GO" id="GO:0005886">
    <property type="term" value="C:plasma membrane"/>
    <property type="evidence" value="ECO:0007669"/>
    <property type="project" value="UniProtKB-SubCell"/>
</dbReference>
<evidence type="ECO:0000256" key="10">
    <source>
        <dbReference type="ARBA" id="ARBA00023136"/>
    </source>
</evidence>
<keyword evidence="10 11" id="KW-0472">Membrane</keyword>
<comment type="function">
    <text evidence="11">NDH-1 shuttles electrons from NADH, via FMN and iron-sulfur (Fe-S) centers, to quinones in the respiratory chain. The immediate electron acceptor for the enzyme in this species is believed to be ubiquinone. Couples the redox reaction to proton translocation (for every two electrons transferred, four hydrogen ions are translocated across the cytoplasmic membrane), and thus conserves the redox energy in a proton gradient.</text>
</comment>
<dbReference type="HAMAP" id="MF_01394">
    <property type="entry name" value="NDH1_NuoA"/>
    <property type="match status" value="1"/>
</dbReference>
<evidence type="ECO:0000313" key="15">
    <source>
        <dbReference type="Proteomes" id="UP000029714"/>
    </source>
</evidence>
<accession>A0A347VPF6</accession>
<sequence>MDYMALHPYFGAFVMFVLTLVAFVATFWLQRFVSRKLAFKKSDKLKGAPYECGPIPIKQANRISHQFYVIAVLFVLFDVEIIFMIPWAIEYRNLGLLGFFEMLTFIILLVVGFFFAWKRGALKWQEVKRNTN</sequence>
<feature type="transmembrane region" description="Helical" evidence="11">
    <location>
        <begin position="6"/>
        <end position="29"/>
    </location>
</feature>
<reference evidence="14 15" key="2">
    <citation type="journal article" date="2016" name="Infect. Immun.">
        <title>Helicobacter saguini, a Novel Helicobacter Isolated from Cotton-Top Tamarins with Ulcerative Colitis, Has Proinflammatory Properties and Induces Typhlocolitis and Dysplasia in Gnotobiotic IL-10-/- Mice.</title>
        <authorList>
            <person name="Shen Z."/>
            <person name="Mannion A."/>
            <person name="Whary M.T."/>
            <person name="Muthupalani S."/>
            <person name="Sheh A."/>
            <person name="Feng Y."/>
            <person name="Gong G."/>
            <person name="Vandamme P."/>
            <person name="Holcombe H.R."/>
            <person name="Paster B.J."/>
            <person name="Fox J.G."/>
        </authorList>
    </citation>
    <scope>NUCLEOTIDE SEQUENCE [LARGE SCALE GENOMIC DNA]</scope>
    <source>
        <strain evidence="14 15">MIT 97-6194</strain>
    </source>
</reference>
<comment type="catalytic activity">
    <reaction evidence="11 12">
        <text>a quinone + NADH + 5 H(+)(in) = a quinol + NAD(+) + 4 H(+)(out)</text>
        <dbReference type="Rhea" id="RHEA:57888"/>
        <dbReference type="ChEBI" id="CHEBI:15378"/>
        <dbReference type="ChEBI" id="CHEBI:24646"/>
        <dbReference type="ChEBI" id="CHEBI:57540"/>
        <dbReference type="ChEBI" id="CHEBI:57945"/>
        <dbReference type="ChEBI" id="CHEBI:132124"/>
    </reaction>
</comment>
<keyword evidence="8 11" id="KW-1133">Transmembrane helix</keyword>
<dbReference type="PANTHER" id="PTHR11058:SF22">
    <property type="entry name" value="NADH-QUINONE OXIDOREDUCTASE SUBUNIT A"/>
    <property type="match status" value="1"/>
</dbReference>
<name>A0A347VPF6_9HELI</name>
<evidence type="ECO:0000256" key="2">
    <source>
        <dbReference type="ARBA" id="ARBA00008472"/>
    </source>
</evidence>
<evidence type="ECO:0000256" key="3">
    <source>
        <dbReference type="ARBA" id="ARBA00022448"/>
    </source>
</evidence>
<dbReference type="OrthoDB" id="9791970at2"/>
<dbReference type="GO" id="GO:0030964">
    <property type="term" value="C:NADH dehydrogenase complex"/>
    <property type="evidence" value="ECO:0007669"/>
    <property type="project" value="TreeGrafter"/>
</dbReference>
<comment type="subcellular location">
    <subcellularLocation>
        <location evidence="11 12">Cell membrane</location>
        <topology evidence="11 12">Multi-pass membrane protein</topology>
    </subcellularLocation>
    <subcellularLocation>
        <location evidence="1">Membrane</location>
        <topology evidence="1">Multi-pass membrane protein</topology>
    </subcellularLocation>
</comment>
<dbReference type="EC" id="7.1.1.-" evidence="11"/>
<dbReference type="AlphaFoldDB" id="A0A347VPF6"/>
<keyword evidence="6 11" id="KW-0874">Quinone</keyword>
<keyword evidence="7 11" id="KW-1278">Translocase</keyword>
<dbReference type="GO" id="GO:0050136">
    <property type="term" value="F:NADH dehydrogenase (quinone) (non-electrogenic) activity"/>
    <property type="evidence" value="ECO:0007669"/>
    <property type="project" value="UniProtKB-UniRule"/>
</dbReference>
<keyword evidence="9 11" id="KW-0520">NAD</keyword>
<protein>
    <recommendedName>
        <fullName evidence="11">NADH-quinone oxidoreductase subunit A</fullName>
        <ecNumber evidence="11">7.1.1.-</ecNumber>
    </recommendedName>
    <alternativeName>
        <fullName evidence="11">NADH dehydrogenase I subunit A</fullName>
    </alternativeName>
    <alternativeName>
        <fullName evidence="11">NDH-1 subunit A</fullName>
    </alternativeName>
    <alternativeName>
        <fullName evidence="11">NUO1</fullName>
    </alternativeName>
</protein>
<dbReference type="Proteomes" id="UP000477070">
    <property type="component" value="Unassembled WGS sequence"/>
</dbReference>
<keyword evidence="3 11" id="KW-0813">Transport</keyword>
<reference evidence="14 15" key="1">
    <citation type="journal article" date="2014" name="Genome Announc.">
        <title>Draft genome sequences of eight enterohepatic helicobacter species isolated from both laboratory and wild rodents.</title>
        <authorList>
            <person name="Sheh A."/>
            <person name="Shen Z."/>
            <person name="Fox J.G."/>
        </authorList>
    </citation>
    <scope>NUCLEOTIDE SEQUENCE [LARGE SCALE GENOMIC DNA]</scope>
    <source>
        <strain evidence="14 15">MIT 97-6194</strain>
    </source>
</reference>
<keyword evidence="4 11" id="KW-1003">Cell membrane</keyword>
<dbReference type="InterPro" id="IPR023043">
    <property type="entry name" value="NAD(P)H_OxRDtase_bac/plastid"/>
</dbReference>
<keyword evidence="11" id="KW-0830">Ubiquinone</keyword>